<evidence type="ECO:0000313" key="6">
    <source>
        <dbReference type="EMBL" id="KAK3286410.1"/>
    </source>
</evidence>
<dbReference type="Pfam" id="PF12796">
    <property type="entry name" value="Ank_2"/>
    <property type="match status" value="7"/>
</dbReference>
<evidence type="ECO:0000256" key="3">
    <source>
        <dbReference type="PROSITE-ProRule" id="PRU00023"/>
    </source>
</evidence>
<evidence type="ECO:0000256" key="1">
    <source>
        <dbReference type="ARBA" id="ARBA00022737"/>
    </source>
</evidence>
<proteinExistence type="predicted"/>
<dbReference type="InterPro" id="IPR036770">
    <property type="entry name" value="Ankyrin_rpt-contain_sf"/>
</dbReference>
<sequence>MQAPKSCSVAVIGAGIAGVQAAHALRKHFPDVVVLEASERIGGRVNQVEGLVPWPVETGPEFIHGKNNSELVKLVDAAGWSCREYEWPDKYYFGKSGEWLSGDTEDAEIEQVHQIFEDVCEIKLSQGQDLTGLQMMQKQGASERAIAIAEVCYANDMGASLRELGVKELQTEKEAWVYGEEYLVLDRSLRNVVRYLAKEVQVVTNWPVQAITCEEGGAGVVLTGPAGVTLHCAAVVVAVPLSVLQGSDIAFSPPLPREKCQAVNKIKMGNAIKVLLAFDKRFWPKGLFDVCCMDSFLPEIWMLEYPAQKQETASPPGVTRQGTVLITAFVAGEFAEQMTSMPDEEVLRRSLEQLDKMFGSPDLPRPASSAFTGGHVANWSKEKFIRGAYSFPTAGAAGCREALAAPVGGRLFFAGEATHVGVNPCLQAAMETGLRAAGEVVAMLKPPRCDPVAKCTWQKPCRDTTIITELGRPYDGPYPEAYVSEAGIPIPVGRRGYATVKGYEIKWNTTEGEYGPLFHTHPHIYEVYATPWEVALQLAGINIEPHTELVLLASFSGASATKALERALSALEQNGCTLSPGNVSAPAIFGIGADQDLFREAQYSVKRGLYGIPPKTSAYFAGWREFQKDRFVPVKSHICHGAAGRTRAHLAASAGDVDTLHALIDAGDADLTRLDEDGQTPVHMAAERGHVEALQILLDALNVECCEVDAVDSESNTPAPLRGLMDLATKHGQTALHLSARKGHTEVLCALVEKGADVNAVDIDRLTPLHSAAQLGDVKSVAALVAAGAGVNATNQDGATPAFLAAQNGHSQVLQLLGEAKADIDLAMHATPNSLAAATSFFQSKMAAALLTGPLENVHKEDGGFTPLSIAAAQGHANVVRTLIAAGASSSKTSYGNTPLEWAEGEGHEHVVQHLRDGAGRQEDSSAGNGENRADDDIGSFHTSDSCGEDVIPLCIAAERGTEEEVCRLLETSSAHVNERGQDGATPLFIAAQEGRADIVLHLINAGAEIDSRSERSPPGGSALFIASRNGHVDVVHLLLTAHADVEAVDFVSGNTPLIEAASGGFVAIMRALLEAGAGVDVANRNGCIPLYCAVISKEIKAVRFLVAAGADFYLGKLATPSEKITALDAAKGEIAKYLTAVIADRNEQRRTAITERRRKCLESLVVAEIDAGTHPLAALDPNGAVQEKTRLVQKAVANLVTEGGSVQPAPVTSQDKALRLAIKEALKAEKKAPHGTSSRLLMWLQRSGCRGGFVETWDEGKTFHCSRCKKNFADSRRASEYAAMKAVQEVDRMNAPDQEKLEAQHVARGVKVGWLRDFASSECEGLATWEVVEQIVKPRTAVSRCRYTELPEMTDNVGRASVFVSHVWKSRFLDTVAAITHVIDDDAFVWVDIFAVRQWPGNGADLDFACVVRGTDYFLLAAAHIDSVAGLHYSKAFRGRAEIPKDALACCAFFRVWCLVDLTTALLEHKPVVMLIGRGRADGAFEPMVEMCSNLMWIVDVEKAVASNIDDRKMILDRLEKTVGFDRTNQLARSAISGAMYALEIGSQEVLQAACGNPGALDAICARGLAQLNDDGAKLMAVAAGGGFLRVMETLIANGAPVNCIVGSHSPLMIAALGWQIEVIRILIKNGADLNLRGPTGATAIFFAAQSGHREIVNLLLECGADVHCPCSTKHVIPPITIAAYQGHVDVVLAMLDHGANVEARAHTKGYGQTPLHCAAYSGHLETVKVLLKNGARRGARDDNGRTAVDEARSQGYTEVVEYLEMSQ</sequence>
<dbReference type="Gene3D" id="3.50.50.60">
    <property type="entry name" value="FAD/NAD(P)-binding domain"/>
    <property type="match status" value="1"/>
</dbReference>
<keyword evidence="7" id="KW-1185">Reference proteome</keyword>
<dbReference type="Proteomes" id="UP001190700">
    <property type="component" value="Unassembled WGS sequence"/>
</dbReference>
<dbReference type="PRINTS" id="PR01415">
    <property type="entry name" value="ANKYRIN"/>
</dbReference>
<keyword evidence="1" id="KW-0677">Repeat</keyword>
<evidence type="ECO:0000259" key="5">
    <source>
        <dbReference type="Pfam" id="PF01593"/>
    </source>
</evidence>
<name>A0AAE0GY92_9CHLO</name>
<keyword evidence="2 3" id="KW-0040">ANK repeat</keyword>
<dbReference type="PROSITE" id="PS50088">
    <property type="entry name" value="ANK_REPEAT"/>
    <property type="match status" value="12"/>
</dbReference>
<gene>
    <name evidence="6" type="ORF">CYMTET_6038</name>
</gene>
<feature type="repeat" description="ANK" evidence="3">
    <location>
        <begin position="863"/>
        <end position="895"/>
    </location>
</feature>
<feature type="repeat" description="ANK" evidence="3">
    <location>
        <begin position="764"/>
        <end position="796"/>
    </location>
</feature>
<dbReference type="Gene3D" id="3.90.660.10">
    <property type="match status" value="1"/>
</dbReference>
<dbReference type="PROSITE" id="PS50297">
    <property type="entry name" value="ANK_REP_REGION"/>
    <property type="match status" value="11"/>
</dbReference>
<feature type="repeat" description="ANK" evidence="3">
    <location>
        <begin position="797"/>
        <end position="829"/>
    </location>
</feature>
<feature type="repeat" description="ANK" evidence="3">
    <location>
        <begin position="731"/>
        <end position="763"/>
    </location>
</feature>
<organism evidence="6 7">
    <name type="scientific">Cymbomonas tetramitiformis</name>
    <dbReference type="NCBI Taxonomy" id="36881"/>
    <lineage>
        <taxon>Eukaryota</taxon>
        <taxon>Viridiplantae</taxon>
        <taxon>Chlorophyta</taxon>
        <taxon>Pyramimonadophyceae</taxon>
        <taxon>Pyramimonadales</taxon>
        <taxon>Pyramimonadaceae</taxon>
        <taxon>Cymbomonas</taxon>
    </lineage>
</organism>
<accession>A0AAE0GY92</accession>
<dbReference type="PANTHER" id="PTHR24198:SF165">
    <property type="entry name" value="ANKYRIN REPEAT-CONTAINING PROTEIN-RELATED"/>
    <property type="match status" value="1"/>
</dbReference>
<dbReference type="InterPro" id="IPR002937">
    <property type="entry name" value="Amino_oxidase"/>
</dbReference>
<evidence type="ECO:0000256" key="4">
    <source>
        <dbReference type="SAM" id="MobiDB-lite"/>
    </source>
</evidence>
<feature type="repeat" description="ANK" evidence="3">
    <location>
        <begin position="1053"/>
        <end position="1085"/>
    </location>
</feature>
<reference evidence="6 7" key="1">
    <citation type="journal article" date="2015" name="Genome Biol. Evol.">
        <title>Comparative Genomics of a Bacterivorous Green Alga Reveals Evolutionary Causalities and Consequences of Phago-Mixotrophic Mode of Nutrition.</title>
        <authorList>
            <person name="Burns J.A."/>
            <person name="Paasch A."/>
            <person name="Narechania A."/>
            <person name="Kim E."/>
        </authorList>
    </citation>
    <scope>NUCLEOTIDE SEQUENCE [LARGE SCALE GENOMIC DNA]</scope>
    <source>
        <strain evidence="6 7">PLY_AMNH</strain>
    </source>
</reference>
<evidence type="ECO:0000256" key="2">
    <source>
        <dbReference type="ARBA" id="ARBA00023043"/>
    </source>
</evidence>
<feature type="repeat" description="ANK" evidence="3">
    <location>
        <begin position="1641"/>
        <end position="1669"/>
    </location>
</feature>
<dbReference type="SMART" id="SM00248">
    <property type="entry name" value="ANK"/>
    <property type="match status" value="17"/>
</dbReference>
<dbReference type="PANTHER" id="PTHR24198">
    <property type="entry name" value="ANKYRIN REPEAT AND PROTEIN KINASE DOMAIN-CONTAINING PROTEIN"/>
    <property type="match status" value="1"/>
</dbReference>
<feature type="repeat" description="ANK" evidence="3">
    <location>
        <begin position="1608"/>
        <end position="1640"/>
    </location>
</feature>
<comment type="caution">
    <text evidence="6">The sequence shown here is derived from an EMBL/GenBank/DDBJ whole genome shotgun (WGS) entry which is preliminary data.</text>
</comment>
<feature type="repeat" description="ANK" evidence="3">
    <location>
        <begin position="1712"/>
        <end position="1744"/>
    </location>
</feature>
<feature type="domain" description="Amine oxidase" evidence="5">
    <location>
        <begin position="16"/>
        <end position="440"/>
    </location>
</feature>
<protein>
    <recommendedName>
        <fullName evidence="5">Amine oxidase domain-containing protein</fullName>
    </recommendedName>
</protein>
<dbReference type="GO" id="GO:0016491">
    <property type="term" value="F:oxidoreductase activity"/>
    <property type="evidence" value="ECO:0007669"/>
    <property type="project" value="InterPro"/>
</dbReference>
<dbReference type="EMBL" id="LGRX02001280">
    <property type="protein sequence ID" value="KAK3286410.1"/>
    <property type="molecule type" value="Genomic_DNA"/>
</dbReference>
<feature type="repeat" description="ANK" evidence="3">
    <location>
        <begin position="677"/>
        <end position="699"/>
    </location>
</feature>
<feature type="repeat" description="ANK" evidence="3">
    <location>
        <begin position="983"/>
        <end position="1015"/>
    </location>
</feature>
<dbReference type="Gene3D" id="1.25.40.20">
    <property type="entry name" value="Ankyrin repeat-containing domain"/>
    <property type="match status" value="6"/>
</dbReference>
<dbReference type="SUPFAM" id="SSF51905">
    <property type="entry name" value="FAD/NAD(P)-binding domain"/>
    <property type="match status" value="1"/>
</dbReference>
<feature type="repeat" description="ANK" evidence="3">
    <location>
        <begin position="1680"/>
        <end position="1708"/>
    </location>
</feature>
<dbReference type="SUPFAM" id="SSF54373">
    <property type="entry name" value="FAD-linked reductases, C-terminal domain"/>
    <property type="match status" value="1"/>
</dbReference>
<dbReference type="InterPro" id="IPR002110">
    <property type="entry name" value="Ankyrin_rpt"/>
</dbReference>
<dbReference type="SUPFAM" id="SSF48403">
    <property type="entry name" value="Ankyrin repeat"/>
    <property type="match status" value="3"/>
</dbReference>
<dbReference type="InterPro" id="IPR036188">
    <property type="entry name" value="FAD/NAD-bd_sf"/>
</dbReference>
<evidence type="ECO:0000313" key="7">
    <source>
        <dbReference type="Proteomes" id="UP001190700"/>
    </source>
</evidence>
<dbReference type="Pfam" id="PF01593">
    <property type="entry name" value="Amino_oxidase"/>
    <property type="match status" value="1"/>
</dbReference>
<feature type="region of interest" description="Disordered" evidence="4">
    <location>
        <begin position="919"/>
        <end position="944"/>
    </location>
</feature>
<feature type="repeat" description="ANK" evidence="3">
    <location>
        <begin position="1019"/>
        <end position="1051"/>
    </location>
</feature>